<evidence type="ECO:0000259" key="7">
    <source>
        <dbReference type="Pfam" id="PF03176"/>
    </source>
</evidence>
<evidence type="ECO:0000313" key="8">
    <source>
        <dbReference type="EMBL" id="EDM88755.1"/>
    </source>
</evidence>
<comment type="caution">
    <text evidence="8">The sequence shown here is derived from an EMBL/GenBank/DDBJ whole genome shotgun (WGS) entry which is preliminary data.</text>
</comment>
<dbReference type="SUPFAM" id="SSF82866">
    <property type="entry name" value="Multidrug efflux transporter AcrB transmembrane domain"/>
    <property type="match status" value="2"/>
</dbReference>
<protein>
    <submittedName>
        <fullName evidence="8">MMPL family protein</fullName>
    </submittedName>
</protein>
<feature type="transmembrane region" description="Helical" evidence="6">
    <location>
        <begin position="361"/>
        <end position="379"/>
    </location>
</feature>
<feature type="domain" description="Membrane transport protein MMPL" evidence="7">
    <location>
        <begin position="88"/>
        <end position="336"/>
    </location>
</feature>
<dbReference type="GO" id="GO:0022857">
    <property type="term" value="F:transmembrane transporter activity"/>
    <property type="evidence" value="ECO:0007669"/>
    <property type="project" value="InterPro"/>
</dbReference>
<keyword evidence="3 6" id="KW-0812">Transmembrane</keyword>
<dbReference type="GO" id="GO:0005886">
    <property type="term" value="C:plasma membrane"/>
    <property type="evidence" value="ECO:0007669"/>
    <property type="project" value="UniProtKB-SubCell"/>
</dbReference>
<feature type="transmembrane region" description="Helical" evidence="6">
    <location>
        <begin position="626"/>
        <end position="648"/>
    </location>
</feature>
<evidence type="ECO:0000256" key="4">
    <source>
        <dbReference type="ARBA" id="ARBA00022989"/>
    </source>
</evidence>
<keyword evidence="5 6" id="KW-0472">Membrane</keyword>
<dbReference type="PRINTS" id="PR00702">
    <property type="entry name" value="ACRIFLAVINRP"/>
</dbReference>
<dbReference type="InterPro" id="IPR004869">
    <property type="entry name" value="MMPL_dom"/>
</dbReference>
<dbReference type="Gene3D" id="1.20.1640.10">
    <property type="entry name" value="Multidrug efflux transporter AcrB transmembrane domain"/>
    <property type="match status" value="2"/>
</dbReference>
<evidence type="ECO:0000256" key="3">
    <source>
        <dbReference type="ARBA" id="ARBA00022692"/>
    </source>
</evidence>
<dbReference type="PANTHER" id="PTHR33406">
    <property type="entry name" value="MEMBRANE PROTEIN MJ1562-RELATED"/>
    <property type="match status" value="1"/>
</dbReference>
<keyword evidence="2" id="KW-1003">Cell membrane</keyword>
<feature type="domain" description="Membrane transport protein MMPL" evidence="7">
    <location>
        <begin position="403"/>
        <end position="682"/>
    </location>
</feature>
<proteinExistence type="predicted"/>
<accession>A5ZPF9</accession>
<feature type="transmembrane region" description="Helical" evidence="6">
    <location>
        <begin position="555"/>
        <end position="575"/>
    </location>
</feature>
<feature type="transmembrane region" description="Helical" evidence="6">
    <location>
        <begin position="318"/>
        <end position="340"/>
    </location>
</feature>
<gene>
    <name evidence="8" type="ORF">RUMOBE_00876</name>
</gene>
<dbReference type="EMBL" id="AAVO02000002">
    <property type="protein sequence ID" value="EDM88755.1"/>
    <property type="molecule type" value="Genomic_DNA"/>
</dbReference>
<evidence type="ECO:0000256" key="2">
    <source>
        <dbReference type="ARBA" id="ARBA00022475"/>
    </source>
</evidence>
<feature type="transmembrane region" description="Helical" evidence="6">
    <location>
        <begin position="281"/>
        <end position="306"/>
    </location>
</feature>
<dbReference type="eggNOG" id="COG1033">
    <property type="taxonomic scope" value="Bacteria"/>
</dbReference>
<feature type="transmembrane region" description="Helical" evidence="6">
    <location>
        <begin position="532"/>
        <end position="548"/>
    </location>
</feature>
<evidence type="ECO:0000256" key="6">
    <source>
        <dbReference type="SAM" id="Phobius"/>
    </source>
</evidence>
<dbReference type="HOGENOM" id="CLU_007352_0_0_9"/>
<dbReference type="Proteomes" id="UP000006002">
    <property type="component" value="Unassembled WGS sequence"/>
</dbReference>
<feature type="transmembrane region" description="Helical" evidence="6">
    <location>
        <begin position="210"/>
        <end position="230"/>
    </location>
</feature>
<evidence type="ECO:0000256" key="5">
    <source>
        <dbReference type="ARBA" id="ARBA00023136"/>
    </source>
</evidence>
<sequence length="699" mass="77314">MKNIFNKEDMMIKFGKWIAKHKVIIVIISMLLLIPSFLGMAATRVNYDILSYLPESLETVEGQDIMVDEFGMGAFSMVVVEDMELKDVAALKEKFQNVEHVKDVLWYDSVADLSIPVSMIPEKFKDGFFNGDATMMIALFDNTTSSDAAMEAVSDMRKIANEQCFISGMSGVVTDIKNLALEEMPIYVVIAACLSLLVLLLAMDSLVIPVLFLLSVGLAVVYNLGTNIFFGEVCYITKSLTAVLQLGVTMDYSIFLLNSFENYKKKYDSKDRAMAHAIADTFKSVAGSSVTTIAGFLALCVMTFALGRDMGIVMAKGVVIGVICCITTLPAMILVFDGVIEKTKHKPLVKSLDKASGFITKHYKVWLLVFLVMLYPAVYGNNHTQIYYNIDKSLPATLDSNVSNEKLKEDFDMSTVHMILLKNGLDSKEKTQMLDQIDKVDGVKWSLGMNSLIGPTFPESMILSNIKKMLQSDNYEVQFICSEYSSATDECNAQLDAIQKIVKKYSPESMVIGEAPLMKDLQDTTNVDLQRVNILSMAAIFLIILFVFKSISLPFILLFVIEFAIFVNMAIPYYQGVTLPFVASIVIGAIQLGATVDYAILMTSNYQKQRHLGKTKKESISIAHKFSMKSIIVSGCSFFAATFGVALYSKVDMIGAICTLLARGAVISTVVVLLVLPAMFMVFDPIIVHTSKGFLPDKK</sequence>
<name>A5ZPF9_9FIRM</name>
<dbReference type="AlphaFoldDB" id="A5ZPF9"/>
<dbReference type="Pfam" id="PF03176">
    <property type="entry name" value="MMPL"/>
    <property type="match status" value="2"/>
</dbReference>
<dbReference type="InterPro" id="IPR050545">
    <property type="entry name" value="Mycobact_MmpL"/>
</dbReference>
<keyword evidence="4 6" id="KW-1133">Transmembrane helix</keyword>
<dbReference type="PANTHER" id="PTHR33406:SF13">
    <property type="entry name" value="MEMBRANE PROTEIN YDFJ"/>
    <property type="match status" value="1"/>
</dbReference>
<reference evidence="8 9" key="2">
    <citation type="submission" date="2007-04" db="EMBL/GenBank/DDBJ databases">
        <title>Draft genome sequence of Ruminococcus obeum (ATCC 29174).</title>
        <authorList>
            <person name="Sudarsanam P."/>
            <person name="Ley R."/>
            <person name="Guruge J."/>
            <person name="Turnbaugh P.J."/>
            <person name="Mahowald M."/>
            <person name="Liep D."/>
            <person name="Gordon J."/>
        </authorList>
    </citation>
    <scope>NUCLEOTIDE SEQUENCE [LARGE SCALE GENOMIC DNA]</scope>
    <source>
        <strain evidence="8 9">ATCC 29174</strain>
    </source>
</reference>
<organism evidence="8 9">
    <name type="scientific">Blautia obeum ATCC 29174</name>
    <dbReference type="NCBI Taxonomy" id="411459"/>
    <lineage>
        <taxon>Bacteria</taxon>
        <taxon>Bacillati</taxon>
        <taxon>Bacillota</taxon>
        <taxon>Clostridia</taxon>
        <taxon>Lachnospirales</taxon>
        <taxon>Lachnospiraceae</taxon>
        <taxon>Blautia</taxon>
    </lineage>
</organism>
<feature type="transmembrane region" description="Helical" evidence="6">
    <location>
        <begin position="654"/>
        <end position="683"/>
    </location>
</feature>
<feature type="transmembrane region" description="Helical" evidence="6">
    <location>
        <begin position="581"/>
        <end position="606"/>
    </location>
</feature>
<evidence type="ECO:0000313" key="9">
    <source>
        <dbReference type="Proteomes" id="UP000006002"/>
    </source>
</evidence>
<reference evidence="8 9" key="1">
    <citation type="submission" date="2007-03" db="EMBL/GenBank/DDBJ databases">
        <authorList>
            <person name="Fulton L."/>
            <person name="Clifton S."/>
            <person name="Fulton B."/>
            <person name="Xu J."/>
            <person name="Minx P."/>
            <person name="Pepin K.H."/>
            <person name="Johnson M."/>
            <person name="Thiruvilangam P."/>
            <person name="Bhonagiri V."/>
            <person name="Nash W.E."/>
            <person name="Mardis E.R."/>
            <person name="Wilson R.K."/>
        </authorList>
    </citation>
    <scope>NUCLEOTIDE SEQUENCE [LARGE SCALE GENOMIC DNA]</scope>
    <source>
        <strain evidence="8 9">ATCC 29174</strain>
    </source>
</reference>
<evidence type="ECO:0000256" key="1">
    <source>
        <dbReference type="ARBA" id="ARBA00004651"/>
    </source>
</evidence>
<dbReference type="InterPro" id="IPR001036">
    <property type="entry name" value="Acrflvin-R"/>
</dbReference>
<comment type="subcellular location">
    <subcellularLocation>
        <location evidence="1">Cell membrane</location>
        <topology evidence="1">Multi-pass membrane protein</topology>
    </subcellularLocation>
</comment>
<feature type="transmembrane region" description="Helical" evidence="6">
    <location>
        <begin position="184"/>
        <end position="203"/>
    </location>
</feature>